<dbReference type="PROSITE" id="PS50889">
    <property type="entry name" value="S4"/>
    <property type="match status" value="1"/>
</dbReference>
<dbReference type="Pfam" id="PF01479">
    <property type="entry name" value="S4"/>
    <property type="match status" value="1"/>
</dbReference>
<dbReference type="Gene3D" id="3.10.290.10">
    <property type="entry name" value="RNA-binding S4 domain"/>
    <property type="match status" value="1"/>
</dbReference>
<dbReference type="NCBIfam" id="TIGR00093">
    <property type="entry name" value="pseudouridine synthase"/>
    <property type="match status" value="1"/>
</dbReference>
<evidence type="ECO:0000313" key="6">
    <source>
        <dbReference type="EMBL" id="MCC2130115.1"/>
    </source>
</evidence>
<dbReference type="EMBL" id="JAJEPW010000036">
    <property type="protein sequence ID" value="MCC2130115.1"/>
    <property type="molecule type" value="Genomic_DNA"/>
</dbReference>
<dbReference type="EC" id="5.4.99.-" evidence="4"/>
<dbReference type="RefSeq" id="WP_302929338.1">
    <property type="nucleotide sequence ID" value="NZ_JAJEPW010000036.1"/>
</dbReference>
<protein>
    <recommendedName>
        <fullName evidence="4">Pseudouridine synthase</fullName>
        <ecNumber evidence="4">5.4.99.-</ecNumber>
    </recommendedName>
</protein>
<keyword evidence="2 4" id="KW-0413">Isomerase</keyword>
<dbReference type="InterPro" id="IPR006145">
    <property type="entry name" value="PsdUridine_synth_RsuA/RluA"/>
</dbReference>
<dbReference type="InterPro" id="IPR036986">
    <property type="entry name" value="S4_RNA-bd_sf"/>
</dbReference>
<reference evidence="6" key="1">
    <citation type="submission" date="2021-10" db="EMBL/GenBank/DDBJ databases">
        <title>Anaerobic single-cell dispensing facilitates the cultivation of human gut bacteria.</title>
        <authorList>
            <person name="Afrizal A."/>
        </authorList>
    </citation>
    <scope>NUCLEOTIDE SEQUENCE</scope>
    <source>
        <strain evidence="6">CLA-AA-H272</strain>
    </source>
</reference>
<dbReference type="AlphaFoldDB" id="A0AAE3DF02"/>
<organism evidence="6 7">
    <name type="scientific">Brotocaccenecus cirricatena</name>
    <dbReference type="NCBI Taxonomy" id="3064195"/>
    <lineage>
        <taxon>Bacteria</taxon>
        <taxon>Bacillati</taxon>
        <taxon>Bacillota</taxon>
        <taxon>Clostridia</taxon>
        <taxon>Eubacteriales</taxon>
        <taxon>Oscillospiraceae</taxon>
        <taxon>Brotocaccenecus</taxon>
    </lineage>
</organism>
<dbReference type="PANTHER" id="PTHR47683">
    <property type="entry name" value="PSEUDOURIDINE SYNTHASE FAMILY PROTEIN-RELATED"/>
    <property type="match status" value="1"/>
</dbReference>
<dbReference type="InterPro" id="IPR020094">
    <property type="entry name" value="TruA/RsuA/RluB/E/F_N"/>
</dbReference>
<dbReference type="SMART" id="SM00363">
    <property type="entry name" value="S4"/>
    <property type="match status" value="1"/>
</dbReference>
<dbReference type="InterPro" id="IPR050343">
    <property type="entry name" value="RsuA_PseudoU_synthase"/>
</dbReference>
<dbReference type="InterPro" id="IPR018496">
    <property type="entry name" value="PsdUridine_synth_RsuA/RluB_CS"/>
</dbReference>
<comment type="caution">
    <text evidence="6">The sequence shown here is derived from an EMBL/GenBank/DDBJ whole genome shotgun (WGS) entry which is preliminary data.</text>
</comment>
<keyword evidence="3" id="KW-0694">RNA-binding</keyword>
<dbReference type="InterPro" id="IPR000748">
    <property type="entry name" value="PsdUridine_synth_RsuA/RluB/E/F"/>
</dbReference>
<dbReference type="GO" id="GO:0120159">
    <property type="term" value="F:rRNA pseudouridine synthase activity"/>
    <property type="evidence" value="ECO:0007669"/>
    <property type="project" value="UniProtKB-ARBA"/>
</dbReference>
<dbReference type="CDD" id="cd02870">
    <property type="entry name" value="PseudoU_synth_RsuA_like"/>
    <property type="match status" value="1"/>
</dbReference>
<keyword evidence="7" id="KW-1185">Reference proteome</keyword>
<evidence type="ECO:0000259" key="5">
    <source>
        <dbReference type="SMART" id="SM00363"/>
    </source>
</evidence>
<dbReference type="FunFam" id="3.10.290.10:FF:000003">
    <property type="entry name" value="Pseudouridine synthase"/>
    <property type="match status" value="1"/>
</dbReference>
<dbReference type="InterPro" id="IPR002942">
    <property type="entry name" value="S4_RNA-bd"/>
</dbReference>
<dbReference type="Gene3D" id="3.30.70.1560">
    <property type="entry name" value="Alpha-L RNA-binding motif"/>
    <property type="match status" value="1"/>
</dbReference>
<dbReference type="SUPFAM" id="SSF55120">
    <property type="entry name" value="Pseudouridine synthase"/>
    <property type="match status" value="1"/>
</dbReference>
<evidence type="ECO:0000256" key="1">
    <source>
        <dbReference type="ARBA" id="ARBA00008348"/>
    </source>
</evidence>
<proteinExistence type="inferred from homology"/>
<dbReference type="GO" id="GO:0003723">
    <property type="term" value="F:RNA binding"/>
    <property type="evidence" value="ECO:0007669"/>
    <property type="project" value="UniProtKB-KW"/>
</dbReference>
<dbReference type="PROSITE" id="PS01149">
    <property type="entry name" value="PSI_RSU"/>
    <property type="match status" value="1"/>
</dbReference>
<dbReference type="InterPro" id="IPR020103">
    <property type="entry name" value="PsdUridine_synth_cat_dom_sf"/>
</dbReference>
<comment type="similarity">
    <text evidence="1 4">Belongs to the pseudouridine synthase RsuA family.</text>
</comment>
<gene>
    <name evidence="6" type="ORF">LKD37_11420</name>
</gene>
<name>A0AAE3DF02_9FIRM</name>
<accession>A0AAE3DF02</accession>
<dbReference type="CDD" id="cd00165">
    <property type="entry name" value="S4"/>
    <property type="match status" value="1"/>
</dbReference>
<evidence type="ECO:0000313" key="7">
    <source>
        <dbReference type="Proteomes" id="UP001199319"/>
    </source>
</evidence>
<dbReference type="Pfam" id="PF00849">
    <property type="entry name" value="PseudoU_synth_2"/>
    <property type="match status" value="1"/>
</dbReference>
<sequence length="238" mass="26870">MKERLQKIIAAAGICSRRAAEELLRQGRVRVNGQSAALGDQADPESDIVTVDGQPLRRDTRRVYLMLNKPRGYVTTLSDERGRRTAAELVSGCGARVYPVGRLDMDSEGLLLMTNDGAWMQRLLHPSHQIEKEYRVTVTGPVEGAAQRLAAIRDLEGERIRPARVRELWRDGSKAALSVTIHEGKNRQIRRMCRQAGLAVRRLQRVREHTLTLGDLPVGQWRYLTQQELRDLEGSEKS</sequence>
<dbReference type="SUPFAM" id="SSF55174">
    <property type="entry name" value="Alpha-L RNA-binding motif"/>
    <property type="match status" value="1"/>
</dbReference>
<evidence type="ECO:0000256" key="4">
    <source>
        <dbReference type="RuleBase" id="RU003887"/>
    </source>
</evidence>
<evidence type="ECO:0000256" key="3">
    <source>
        <dbReference type="PROSITE-ProRule" id="PRU00182"/>
    </source>
</evidence>
<dbReference type="PANTHER" id="PTHR47683:SF2">
    <property type="entry name" value="RNA-BINDING S4 DOMAIN-CONTAINING PROTEIN"/>
    <property type="match status" value="1"/>
</dbReference>
<evidence type="ECO:0000256" key="2">
    <source>
        <dbReference type="ARBA" id="ARBA00023235"/>
    </source>
</evidence>
<feature type="domain" description="RNA-binding S4" evidence="5">
    <location>
        <begin position="3"/>
        <end position="61"/>
    </location>
</feature>
<dbReference type="Proteomes" id="UP001199319">
    <property type="component" value="Unassembled WGS sequence"/>
</dbReference>
<dbReference type="GO" id="GO:0000455">
    <property type="term" value="P:enzyme-directed rRNA pseudouridine synthesis"/>
    <property type="evidence" value="ECO:0007669"/>
    <property type="project" value="UniProtKB-ARBA"/>
</dbReference>
<dbReference type="InterPro" id="IPR042092">
    <property type="entry name" value="PsdUridine_s_RsuA/RluB/E/F_cat"/>
</dbReference>
<dbReference type="Gene3D" id="3.30.70.580">
    <property type="entry name" value="Pseudouridine synthase I, catalytic domain, N-terminal subdomain"/>
    <property type="match status" value="1"/>
</dbReference>